<dbReference type="RefSeq" id="WP_008821415.1">
    <property type="nucleotide sequence ID" value="NZ_GG770383.1"/>
</dbReference>
<proteinExistence type="predicted"/>
<reference evidence="2 3" key="1">
    <citation type="submission" date="2010-03" db="EMBL/GenBank/DDBJ databases">
        <title>The Genome Sequence of Fusobacterium sp. 1_1_41FAA.</title>
        <authorList>
            <consortium name="The Broad Institute Genome Sequencing Platform"/>
            <person name="Ward D."/>
            <person name="Earl A."/>
            <person name="Feldgarden M."/>
            <person name="Gevers D."/>
            <person name="Young S.K."/>
            <person name="Zeng Q."/>
            <person name="Koehrsen M."/>
            <person name="Alvarado L."/>
            <person name="Berlin A."/>
            <person name="Borenstein D."/>
            <person name="Chapman S."/>
            <person name="Chen Z."/>
            <person name="Engels R."/>
            <person name="Freedman E."/>
            <person name="Gellesch M."/>
            <person name="Goldberg J."/>
            <person name="Griggs A."/>
            <person name="Gujja S."/>
            <person name="Heilman E."/>
            <person name="Heiman D."/>
            <person name="Hepburn T."/>
            <person name="Howarth C."/>
            <person name="Jen D."/>
            <person name="Larson L."/>
            <person name="Mehta T."/>
            <person name="Park D."/>
            <person name="Pearson M."/>
            <person name="Richards J."/>
            <person name="Roberts A."/>
            <person name="Saif S."/>
            <person name="Shea T."/>
            <person name="Shenoy N."/>
            <person name="Sisk P."/>
            <person name="Stolte C."/>
            <person name="Sykes S."/>
            <person name="Walk T."/>
            <person name="White J."/>
            <person name="Yandava C."/>
            <person name="Strauss J.C."/>
            <person name="Ambrose C.E."/>
            <person name="Allen-Vercoe E."/>
            <person name="Haas B."/>
            <person name="Henn M.R."/>
            <person name="Nusbaum C."/>
            <person name="Birren B."/>
        </authorList>
    </citation>
    <scope>NUCLEOTIDE SEQUENCE [LARGE SCALE GENOMIC DNA]</scope>
    <source>
        <strain evidence="2 3">1_1_41FAA</strain>
    </source>
</reference>
<accession>D6LIC9</accession>
<dbReference type="EMBL" id="GG770383">
    <property type="protein sequence ID" value="EFG28155.2"/>
    <property type="molecule type" value="Genomic_DNA"/>
</dbReference>
<evidence type="ECO:0000313" key="3">
    <source>
        <dbReference type="Proteomes" id="UP000003964"/>
    </source>
</evidence>
<dbReference type="AlphaFoldDB" id="D6LIC9"/>
<dbReference type="SUPFAM" id="SSF56935">
    <property type="entry name" value="Porins"/>
    <property type="match status" value="1"/>
</dbReference>
<sequence length="381" mass="43452">MKRLALLLGSLLVVSSVASAKEVMPAPTPEPEKVIEYVEKPVIVYRDREVTPAWKPNGSVSLKYNWYGEVENKKPKEDKDGDWATSPTNAGRLEAVTNINFTEKQTLYVRTRNYHTLRDDEKQNQNSKVGSDSLRVRHFYNFGTLGDSKVKAKSRLSYDQSGGDLGAKNAEASVAFDFANYFPSNDYFKVTKFALRPRYIYRWKGHGDNNFTRNRYELDLETSYKLPLGFSATVTVYSSYDRYRRPFRVGNDGETKKGEFRGALDATLEYSASLYKNDKFELTFDAEGGYDSYSFNQYKRYSNGDTVVLPGSTKKVAKLTNRREYSVYLLPTLNVSYKATDNVKLFAGAGAEYRNWAVQGESVAKNWRWQPTAWAGMKVSF</sequence>
<protein>
    <submittedName>
        <fullName evidence="2">Major outer membrane protein</fullName>
    </submittedName>
</protein>
<gene>
    <name evidence="2" type="ORF">HMPREF0400_01493</name>
</gene>
<organism evidence="2 3">
    <name type="scientific">Fusobacterium periodonticum 1_1_41FAA</name>
    <dbReference type="NCBI Taxonomy" id="469621"/>
    <lineage>
        <taxon>Bacteria</taxon>
        <taxon>Fusobacteriati</taxon>
        <taxon>Fusobacteriota</taxon>
        <taxon>Fusobacteriia</taxon>
        <taxon>Fusobacteriales</taxon>
        <taxon>Fusobacteriaceae</taxon>
        <taxon>Fusobacterium</taxon>
    </lineage>
</organism>
<evidence type="ECO:0000256" key="1">
    <source>
        <dbReference type="SAM" id="SignalP"/>
    </source>
</evidence>
<keyword evidence="1" id="KW-0732">Signal</keyword>
<feature type="signal peptide" evidence="1">
    <location>
        <begin position="1"/>
        <end position="20"/>
    </location>
</feature>
<name>D6LIC9_9FUSO</name>
<feature type="chain" id="PRO_5005343311" evidence="1">
    <location>
        <begin position="21"/>
        <end position="381"/>
    </location>
</feature>
<dbReference type="Proteomes" id="UP000003964">
    <property type="component" value="Unassembled WGS sequence"/>
</dbReference>
<evidence type="ECO:0000313" key="2">
    <source>
        <dbReference type="EMBL" id="EFG28155.2"/>
    </source>
</evidence>